<dbReference type="GO" id="GO:0032259">
    <property type="term" value="P:methylation"/>
    <property type="evidence" value="ECO:0007669"/>
    <property type="project" value="UniProtKB-KW"/>
</dbReference>
<keyword evidence="1 7" id="KW-0489">Methyltransferase</keyword>
<dbReference type="Gene3D" id="1.10.10.10">
    <property type="entry name" value="Winged helix-like DNA-binding domain superfamily/Winged helix DNA-binding domain"/>
    <property type="match status" value="1"/>
</dbReference>
<dbReference type="InterPro" id="IPR036388">
    <property type="entry name" value="WH-like_DNA-bd_sf"/>
</dbReference>
<protein>
    <submittedName>
        <fullName evidence="7">Methyltransferase</fullName>
    </submittedName>
</protein>
<dbReference type="EMBL" id="LUUJ01000120">
    <property type="protein sequence ID" value="OAI11542.1"/>
    <property type="molecule type" value="Genomic_DNA"/>
</dbReference>
<proteinExistence type="predicted"/>
<feature type="active site" description="Proton acceptor" evidence="4">
    <location>
        <position position="280"/>
    </location>
</feature>
<gene>
    <name evidence="7" type="ORF">A1507_20445</name>
</gene>
<accession>A0A177N0Y0</accession>
<evidence type="ECO:0000256" key="4">
    <source>
        <dbReference type="PIRSR" id="PIRSR005739-1"/>
    </source>
</evidence>
<dbReference type="InterPro" id="IPR036390">
    <property type="entry name" value="WH_DNA-bd_sf"/>
</dbReference>
<dbReference type="PANTHER" id="PTHR43712">
    <property type="entry name" value="PUTATIVE (AFU_ORTHOLOGUE AFUA_4G14580)-RELATED"/>
    <property type="match status" value="1"/>
</dbReference>
<feature type="domain" description="O-methyltransferase C-terminal" evidence="5">
    <location>
        <begin position="138"/>
        <end position="350"/>
    </location>
</feature>
<evidence type="ECO:0000259" key="6">
    <source>
        <dbReference type="Pfam" id="PF08100"/>
    </source>
</evidence>
<keyword evidence="2 7" id="KW-0808">Transferase</keyword>
<dbReference type="InterPro" id="IPR016461">
    <property type="entry name" value="COMT-like"/>
</dbReference>
<organism evidence="7 8">
    <name type="scientific">Methylomonas koyamae</name>
    <dbReference type="NCBI Taxonomy" id="702114"/>
    <lineage>
        <taxon>Bacteria</taxon>
        <taxon>Pseudomonadati</taxon>
        <taxon>Pseudomonadota</taxon>
        <taxon>Gammaproteobacteria</taxon>
        <taxon>Methylococcales</taxon>
        <taxon>Methylococcaceae</taxon>
        <taxon>Methylomonas</taxon>
    </lineage>
</organism>
<name>A0A177N0Y0_9GAMM</name>
<evidence type="ECO:0000313" key="7">
    <source>
        <dbReference type="EMBL" id="OAI11542.1"/>
    </source>
</evidence>
<dbReference type="PANTHER" id="PTHR43712:SF2">
    <property type="entry name" value="O-METHYLTRANSFERASE CICE"/>
    <property type="match status" value="1"/>
</dbReference>
<dbReference type="SUPFAM" id="SSF46785">
    <property type="entry name" value="Winged helix' DNA-binding domain"/>
    <property type="match status" value="1"/>
</dbReference>
<dbReference type="Pfam" id="PF08100">
    <property type="entry name" value="Dimerisation"/>
    <property type="match status" value="1"/>
</dbReference>
<dbReference type="OrthoDB" id="582216at2"/>
<dbReference type="RefSeq" id="WP_064042318.1">
    <property type="nucleotide sequence ID" value="NZ_LUUJ01000120.1"/>
</dbReference>
<dbReference type="InterPro" id="IPR012967">
    <property type="entry name" value="COMT_dimerisation"/>
</dbReference>
<dbReference type="PROSITE" id="PS51683">
    <property type="entry name" value="SAM_OMT_II"/>
    <property type="match status" value="1"/>
</dbReference>
<dbReference type="Gene3D" id="3.40.50.150">
    <property type="entry name" value="Vaccinia Virus protein VP39"/>
    <property type="match status" value="1"/>
</dbReference>
<comment type="caution">
    <text evidence="7">The sequence shown here is derived from an EMBL/GenBank/DDBJ whole genome shotgun (WGS) entry which is preliminary data.</text>
</comment>
<evidence type="ECO:0000259" key="5">
    <source>
        <dbReference type="Pfam" id="PF00891"/>
    </source>
</evidence>
<keyword evidence="3" id="KW-0949">S-adenosyl-L-methionine</keyword>
<dbReference type="AlphaFoldDB" id="A0A177N0Y0"/>
<feature type="domain" description="O-methyltransferase dimerisation" evidence="6">
    <location>
        <begin position="42"/>
        <end position="113"/>
    </location>
</feature>
<dbReference type="GO" id="GO:0046983">
    <property type="term" value="F:protein dimerization activity"/>
    <property type="evidence" value="ECO:0007669"/>
    <property type="project" value="InterPro"/>
</dbReference>
<dbReference type="GO" id="GO:0008171">
    <property type="term" value="F:O-methyltransferase activity"/>
    <property type="evidence" value="ECO:0007669"/>
    <property type="project" value="InterPro"/>
</dbReference>
<sequence>MTLQKNAGAVRRFTRLAKFGAWLQNLPNKIVPPPFRLIQIGSAFWQSRALYVAARLDIASALADGEASVETLAERVAADADALYRLLRMLAAIGVFEEVSQRRFRNNKLSSYLRQDHPNSVRAMVLMHNSPEMSRPWFERLEQGVRGGSVPFESAHGQAFYDYLDANPKFDQLFAQAMDSVEALTGDSFVTDFDWSRFERIIDVGGSKGAKSLAILKRHPQIKALVADREQVVGAAEQFWKDQGKGAVLQRMRFEACDLLQSVPKAHSDKDIYLLSAVLHGFDDETSVTVLRNVAQASAESGAAIAVMEMVIPDSRDDMGTAAFDMQMCVNTRGRERTLAEWRRLFDVSGLVLQEVVGLQTFGKILVLRAAHCSGSLHCSCA</sequence>
<evidence type="ECO:0000256" key="1">
    <source>
        <dbReference type="ARBA" id="ARBA00022603"/>
    </source>
</evidence>
<reference evidence="7 8" key="1">
    <citation type="submission" date="2016-03" db="EMBL/GenBank/DDBJ databases">
        <authorList>
            <person name="Ploux O."/>
        </authorList>
    </citation>
    <scope>NUCLEOTIDE SEQUENCE [LARGE SCALE GENOMIC DNA]</scope>
    <source>
        <strain evidence="7 8">R-45378</strain>
    </source>
</reference>
<evidence type="ECO:0000256" key="3">
    <source>
        <dbReference type="ARBA" id="ARBA00022691"/>
    </source>
</evidence>
<dbReference type="Proteomes" id="UP000077857">
    <property type="component" value="Unassembled WGS sequence"/>
</dbReference>
<dbReference type="PIRSF" id="PIRSF005739">
    <property type="entry name" value="O-mtase"/>
    <property type="match status" value="1"/>
</dbReference>
<dbReference type="InterPro" id="IPR029063">
    <property type="entry name" value="SAM-dependent_MTases_sf"/>
</dbReference>
<dbReference type="Pfam" id="PF00891">
    <property type="entry name" value="Methyltransf_2"/>
    <property type="match status" value="1"/>
</dbReference>
<evidence type="ECO:0000313" key="8">
    <source>
        <dbReference type="Proteomes" id="UP000077857"/>
    </source>
</evidence>
<dbReference type="SUPFAM" id="SSF53335">
    <property type="entry name" value="S-adenosyl-L-methionine-dependent methyltransferases"/>
    <property type="match status" value="1"/>
</dbReference>
<dbReference type="InterPro" id="IPR001077">
    <property type="entry name" value="COMT_C"/>
</dbReference>
<evidence type="ECO:0000256" key="2">
    <source>
        <dbReference type="ARBA" id="ARBA00022679"/>
    </source>
</evidence>